<protein>
    <submittedName>
        <fullName evidence="1">SFRICE_010477</fullName>
    </submittedName>
</protein>
<gene>
    <name evidence="1" type="ORF">SFRICE_010477</name>
</gene>
<evidence type="ECO:0000313" key="1">
    <source>
        <dbReference type="EMBL" id="SOQ47184.1"/>
    </source>
</evidence>
<dbReference type="AlphaFoldDB" id="A0A2H1W3W3"/>
<reference evidence="1" key="1">
    <citation type="submission" date="2016-07" db="EMBL/GenBank/DDBJ databases">
        <authorList>
            <person name="Bretaudeau A."/>
        </authorList>
    </citation>
    <scope>NUCLEOTIDE SEQUENCE</scope>
    <source>
        <strain evidence="1">Rice</strain>
        <tissue evidence="1">Whole body</tissue>
    </source>
</reference>
<name>A0A2H1W3W3_SPOFR</name>
<dbReference type="EMBL" id="ODYU01005865">
    <property type="protein sequence ID" value="SOQ47184.1"/>
    <property type="molecule type" value="Genomic_DNA"/>
</dbReference>
<accession>A0A2H1W3W3</accession>
<sequence length="106" mass="11574">MLSYIAQLLGGGGNHPITFPALGEARRSVSLLLTKNHPVPIPAFLTGAPVNPLGSLQLRIRLVARSLESYLVYSNRLTSYYMGLITQMMKTLVEAESGLCFLHGKM</sequence>
<proteinExistence type="predicted"/>
<organism evidence="1">
    <name type="scientific">Spodoptera frugiperda</name>
    <name type="common">Fall armyworm</name>
    <dbReference type="NCBI Taxonomy" id="7108"/>
    <lineage>
        <taxon>Eukaryota</taxon>
        <taxon>Metazoa</taxon>
        <taxon>Ecdysozoa</taxon>
        <taxon>Arthropoda</taxon>
        <taxon>Hexapoda</taxon>
        <taxon>Insecta</taxon>
        <taxon>Pterygota</taxon>
        <taxon>Neoptera</taxon>
        <taxon>Endopterygota</taxon>
        <taxon>Lepidoptera</taxon>
        <taxon>Glossata</taxon>
        <taxon>Ditrysia</taxon>
        <taxon>Noctuoidea</taxon>
        <taxon>Noctuidae</taxon>
        <taxon>Amphipyrinae</taxon>
        <taxon>Spodoptera</taxon>
    </lineage>
</organism>